<dbReference type="InterPro" id="IPR017871">
    <property type="entry name" value="ABC_transporter-like_CS"/>
</dbReference>
<evidence type="ECO:0000259" key="6">
    <source>
        <dbReference type="PROSITE" id="PS50893"/>
    </source>
</evidence>
<feature type="domain" description="ABC transporter" evidence="6">
    <location>
        <begin position="1"/>
        <end position="222"/>
    </location>
</feature>
<organism evidence="7 8">
    <name type="scientific">Trebonia kvetii</name>
    <dbReference type="NCBI Taxonomy" id="2480626"/>
    <lineage>
        <taxon>Bacteria</taxon>
        <taxon>Bacillati</taxon>
        <taxon>Actinomycetota</taxon>
        <taxon>Actinomycetes</taxon>
        <taxon>Streptosporangiales</taxon>
        <taxon>Treboniaceae</taxon>
        <taxon>Trebonia</taxon>
    </lineage>
</organism>
<dbReference type="CDD" id="cd03224">
    <property type="entry name" value="ABC_TM1139_LivF_branched"/>
    <property type="match status" value="1"/>
</dbReference>
<dbReference type="Gene3D" id="3.40.50.300">
    <property type="entry name" value="P-loop containing nucleotide triphosphate hydrolases"/>
    <property type="match status" value="1"/>
</dbReference>
<dbReference type="PROSITE" id="PS50893">
    <property type="entry name" value="ABC_TRANSPORTER_2"/>
    <property type="match status" value="1"/>
</dbReference>
<proteinExistence type="inferred from homology"/>
<comment type="caution">
    <text evidence="7">The sequence shown here is derived from an EMBL/GenBank/DDBJ whole genome shotgun (WGS) entry which is preliminary data.</text>
</comment>
<dbReference type="GO" id="GO:0005524">
    <property type="term" value="F:ATP binding"/>
    <property type="evidence" value="ECO:0007669"/>
    <property type="project" value="UniProtKB-KW"/>
</dbReference>
<dbReference type="InterPro" id="IPR027417">
    <property type="entry name" value="P-loop_NTPase"/>
</dbReference>
<dbReference type="PROSITE" id="PS00211">
    <property type="entry name" value="ABC_TRANSPORTER_1"/>
    <property type="match status" value="1"/>
</dbReference>
<evidence type="ECO:0000313" key="8">
    <source>
        <dbReference type="Proteomes" id="UP000460272"/>
    </source>
</evidence>
<keyword evidence="2" id="KW-0813">Transport</keyword>
<dbReference type="AlphaFoldDB" id="A0A6P2BWR3"/>
<evidence type="ECO:0000256" key="4">
    <source>
        <dbReference type="ARBA" id="ARBA00022840"/>
    </source>
</evidence>
<dbReference type="InterPro" id="IPR003439">
    <property type="entry name" value="ABC_transporter-like_ATP-bd"/>
</dbReference>
<evidence type="ECO:0000256" key="5">
    <source>
        <dbReference type="ARBA" id="ARBA00022970"/>
    </source>
</evidence>
<dbReference type="GO" id="GO:0015658">
    <property type="term" value="F:branched-chain amino acid transmembrane transporter activity"/>
    <property type="evidence" value="ECO:0007669"/>
    <property type="project" value="TreeGrafter"/>
</dbReference>
<dbReference type="SUPFAM" id="SSF52540">
    <property type="entry name" value="P-loop containing nucleoside triphosphate hydrolases"/>
    <property type="match status" value="1"/>
</dbReference>
<dbReference type="PANTHER" id="PTHR43820">
    <property type="entry name" value="HIGH-AFFINITY BRANCHED-CHAIN AMINO ACID TRANSPORT ATP-BINDING PROTEIN LIVF"/>
    <property type="match status" value="1"/>
</dbReference>
<name>A0A6P2BWR3_9ACTN</name>
<evidence type="ECO:0000256" key="2">
    <source>
        <dbReference type="ARBA" id="ARBA00022448"/>
    </source>
</evidence>
<keyword evidence="4 7" id="KW-0067">ATP-binding</keyword>
<dbReference type="OrthoDB" id="9776369at2"/>
<dbReference type="InterPro" id="IPR052156">
    <property type="entry name" value="BCAA_Transport_ATP-bd_LivF"/>
</dbReference>
<keyword evidence="8" id="KW-1185">Reference proteome</keyword>
<accession>A0A6P2BWR3</accession>
<dbReference type="PANTHER" id="PTHR43820:SF3">
    <property type="entry name" value="BRANCHED-CHAIN AMINO ACID TRANSPORT SYSTEM,ATP-BINDING PROTEIN"/>
    <property type="match status" value="1"/>
</dbReference>
<evidence type="ECO:0000313" key="7">
    <source>
        <dbReference type="EMBL" id="TVZ02711.1"/>
    </source>
</evidence>
<reference evidence="7 8" key="1">
    <citation type="submission" date="2018-11" db="EMBL/GenBank/DDBJ databases">
        <title>Trebonia kvetii gen.nov., sp.nov., a novel acidophilic actinobacterium, and proposal of the new actinobacterial family Treboniaceae fam. nov.</title>
        <authorList>
            <person name="Rapoport D."/>
            <person name="Sagova-Mareckova M."/>
            <person name="Sedlacek I."/>
            <person name="Provaznik J."/>
            <person name="Kralova S."/>
            <person name="Pavlinic D."/>
            <person name="Benes V."/>
            <person name="Kopecky J."/>
        </authorList>
    </citation>
    <scope>NUCLEOTIDE SEQUENCE [LARGE SCALE GENOMIC DNA]</scope>
    <source>
        <strain evidence="7 8">15Tr583</strain>
    </source>
</reference>
<comment type="similarity">
    <text evidence="1">Belongs to the ABC transporter superfamily.</text>
</comment>
<dbReference type="EMBL" id="RPFW01000005">
    <property type="protein sequence ID" value="TVZ02711.1"/>
    <property type="molecule type" value="Genomic_DNA"/>
</dbReference>
<dbReference type="GO" id="GO:0016887">
    <property type="term" value="F:ATP hydrolysis activity"/>
    <property type="evidence" value="ECO:0007669"/>
    <property type="project" value="InterPro"/>
</dbReference>
<gene>
    <name evidence="7" type="ORF">EAS64_25245</name>
</gene>
<dbReference type="GO" id="GO:0015807">
    <property type="term" value="P:L-amino acid transport"/>
    <property type="evidence" value="ECO:0007669"/>
    <property type="project" value="TreeGrafter"/>
</dbReference>
<evidence type="ECO:0000256" key="1">
    <source>
        <dbReference type="ARBA" id="ARBA00005417"/>
    </source>
</evidence>
<keyword evidence="3" id="KW-0547">Nucleotide-binding</keyword>
<sequence>MRAVWDVSLKVWPGQLTALLGRNGAGKTTTLRAISGLNKVQSGTVRLREQDITRVPPYQRVRMGMAYVQEGKRVFRRLTVEQNLILGGYVRKQGRANLRKEAERVYELFPVLGEKRRLPAGSMSGGQQQMLAIGQALMAEPSVLLLDEPSGGLAPVIVAEVMDRIGALRGQGLGILLVEQAVEAAIGYADHVAVLDVGKVVLTAKAGEVDDMTILRDAYFGKQASSAQRPSEP</sequence>
<dbReference type="InterPro" id="IPR003593">
    <property type="entry name" value="AAA+_ATPase"/>
</dbReference>
<keyword evidence="5" id="KW-0029">Amino-acid transport</keyword>
<dbReference type="SMART" id="SM00382">
    <property type="entry name" value="AAA"/>
    <property type="match status" value="1"/>
</dbReference>
<dbReference type="Proteomes" id="UP000460272">
    <property type="component" value="Unassembled WGS sequence"/>
</dbReference>
<evidence type="ECO:0000256" key="3">
    <source>
        <dbReference type="ARBA" id="ARBA00022741"/>
    </source>
</evidence>
<protein>
    <submittedName>
        <fullName evidence="7">ABC transporter ATP-binding protein</fullName>
    </submittedName>
</protein>
<dbReference type="Pfam" id="PF00005">
    <property type="entry name" value="ABC_tran"/>
    <property type="match status" value="1"/>
</dbReference>